<dbReference type="PROSITE" id="PS50106">
    <property type="entry name" value="PDZ"/>
    <property type="match status" value="1"/>
</dbReference>
<dbReference type="Gene3D" id="3.30.40.10">
    <property type="entry name" value="Zinc/RING finger domain, C3HC4 (zinc finger)"/>
    <property type="match status" value="1"/>
</dbReference>
<feature type="region of interest" description="Disordered" evidence="3">
    <location>
        <begin position="1024"/>
        <end position="1107"/>
    </location>
</feature>
<feature type="compositionally biased region" description="Polar residues" evidence="3">
    <location>
        <begin position="2363"/>
        <end position="2382"/>
    </location>
</feature>
<evidence type="ECO:0000313" key="7">
    <source>
        <dbReference type="WBParaSite" id="TMUE_3000011671.1"/>
    </source>
</evidence>
<dbReference type="SUPFAM" id="SSF57903">
    <property type="entry name" value="FYVE/PHD zinc finger"/>
    <property type="match status" value="1"/>
</dbReference>
<feature type="region of interest" description="Disordered" evidence="3">
    <location>
        <begin position="551"/>
        <end position="572"/>
    </location>
</feature>
<dbReference type="GO" id="GO:0016020">
    <property type="term" value="C:membrane"/>
    <property type="evidence" value="ECO:0007669"/>
    <property type="project" value="InterPro"/>
</dbReference>
<dbReference type="Gene3D" id="2.30.42.10">
    <property type="match status" value="1"/>
</dbReference>
<dbReference type="GO" id="GO:0045202">
    <property type="term" value="C:synapse"/>
    <property type="evidence" value="ECO:0007669"/>
    <property type="project" value="UniProtKB-SubCell"/>
</dbReference>
<dbReference type="Gene3D" id="2.60.40.150">
    <property type="entry name" value="C2 domain"/>
    <property type="match status" value="1"/>
</dbReference>
<dbReference type="InterPro" id="IPR013083">
    <property type="entry name" value="Znf_RING/FYVE/PHD"/>
</dbReference>
<dbReference type="WBParaSite" id="TMUE_3000011671.1">
    <property type="protein sequence ID" value="TMUE_3000011671.1"/>
    <property type="gene ID" value="WBGene00287179"/>
</dbReference>
<feature type="compositionally biased region" description="Basic and acidic residues" evidence="3">
    <location>
        <begin position="179"/>
        <end position="206"/>
    </location>
</feature>
<feature type="region of interest" description="Disordered" evidence="3">
    <location>
        <begin position="81"/>
        <end position="224"/>
    </location>
</feature>
<evidence type="ECO:0000259" key="4">
    <source>
        <dbReference type="PROSITE" id="PS50004"/>
    </source>
</evidence>
<feature type="compositionally biased region" description="Basic and acidic residues" evidence="3">
    <location>
        <begin position="775"/>
        <end position="792"/>
    </location>
</feature>
<dbReference type="SMART" id="SM00228">
    <property type="entry name" value="PDZ"/>
    <property type="match status" value="1"/>
</dbReference>
<feature type="region of interest" description="Disordered" evidence="3">
    <location>
        <begin position="1517"/>
        <end position="1545"/>
    </location>
</feature>
<dbReference type="InterPro" id="IPR000008">
    <property type="entry name" value="C2_dom"/>
</dbReference>
<dbReference type="PANTHER" id="PTHR12157">
    <property type="entry name" value="REGULATING SYNAPTIC MEMBRANE EXOCYTOSIS PROTEIN"/>
    <property type="match status" value="1"/>
</dbReference>
<proteinExistence type="predicted"/>
<feature type="compositionally biased region" description="Polar residues" evidence="3">
    <location>
        <begin position="1214"/>
        <end position="1223"/>
    </location>
</feature>
<feature type="region of interest" description="Disordered" evidence="3">
    <location>
        <begin position="1159"/>
        <end position="1293"/>
    </location>
</feature>
<evidence type="ECO:0000259" key="5">
    <source>
        <dbReference type="PROSITE" id="PS50106"/>
    </source>
</evidence>
<name>A0A5S6QW84_TRIMR</name>
<feature type="compositionally biased region" description="Polar residues" evidence="3">
    <location>
        <begin position="159"/>
        <end position="175"/>
    </location>
</feature>
<dbReference type="Pfam" id="PF00168">
    <property type="entry name" value="C2"/>
    <property type="match status" value="1"/>
</dbReference>
<evidence type="ECO:0000313" key="6">
    <source>
        <dbReference type="Proteomes" id="UP000046395"/>
    </source>
</evidence>
<dbReference type="STRING" id="70415.A0A5S6QW84"/>
<dbReference type="InterPro" id="IPR036034">
    <property type="entry name" value="PDZ_sf"/>
</dbReference>
<dbReference type="SMART" id="SM00239">
    <property type="entry name" value="C2"/>
    <property type="match status" value="1"/>
</dbReference>
<feature type="compositionally biased region" description="Acidic residues" evidence="3">
    <location>
        <begin position="959"/>
        <end position="979"/>
    </location>
</feature>
<feature type="compositionally biased region" description="Polar residues" evidence="3">
    <location>
        <begin position="1359"/>
        <end position="1369"/>
    </location>
</feature>
<feature type="region of interest" description="Disordered" evidence="3">
    <location>
        <begin position="773"/>
        <end position="794"/>
    </location>
</feature>
<feature type="region of interest" description="Disordered" evidence="3">
    <location>
        <begin position="2343"/>
        <end position="2382"/>
    </location>
</feature>
<dbReference type="Proteomes" id="UP000046395">
    <property type="component" value="Unassembled WGS sequence"/>
</dbReference>
<feature type="domain" description="C2" evidence="4">
    <location>
        <begin position="2382"/>
        <end position="2506"/>
    </location>
</feature>
<dbReference type="SUPFAM" id="SSF50156">
    <property type="entry name" value="PDZ domain-like"/>
    <property type="match status" value="1"/>
</dbReference>
<dbReference type="GO" id="GO:0031267">
    <property type="term" value="F:small GTPase binding"/>
    <property type="evidence" value="ECO:0007669"/>
    <property type="project" value="InterPro"/>
</dbReference>
<reference evidence="7" key="1">
    <citation type="submission" date="2019-12" db="UniProtKB">
        <authorList>
            <consortium name="WormBaseParasite"/>
        </authorList>
    </citation>
    <scope>IDENTIFICATION</scope>
</reference>
<feature type="domain" description="PDZ" evidence="5">
    <location>
        <begin position="2218"/>
        <end position="2307"/>
    </location>
</feature>
<keyword evidence="6" id="KW-1185">Reference proteome</keyword>
<dbReference type="InterPro" id="IPR035892">
    <property type="entry name" value="C2_domain_sf"/>
</dbReference>
<protein>
    <submittedName>
        <fullName evidence="7">Uncharacterized protein</fullName>
    </submittedName>
</protein>
<dbReference type="PROSITE" id="PS50004">
    <property type="entry name" value="C2"/>
    <property type="match status" value="1"/>
</dbReference>
<evidence type="ECO:0000256" key="3">
    <source>
        <dbReference type="SAM" id="MobiDB-lite"/>
    </source>
</evidence>
<dbReference type="GO" id="GO:0006887">
    <property type="term" value="P:exocytosis"/>
    <property type="evidence" value="ECO:0007669"/>
    <property type="project" value="InterPro"/>
</dbReference>
<feature type="compositionally biased region" description="Basic and acidic residues" evidence="3">
    <location>
        <begin position="416"/>
        <end position="431"/>
    </location>
</feature>
<feature type="region of interest" description="Disordered" evidence="3">
    <location>
        <begin position="959"/>
        <end position="1005"/>
    </location>
</feature>
<feature type="compositionally biased region" description="Polar residues" evidence="3">
    <location>
        <begin position="1093"/>
        <end position="1102"/>
    </location>
</feature>
<feature type="compositionally biased region" description="Polar residues" evidence="3">
    <location>
        <begin position="127"/>
        <end position="136"/>
    </location>
</feature>
<feature type="compositionally biased region" description="Polar residues" evidence="3">
    <location>
        <begin position="1517"/>
        <end position="1526"/>
    </location>
</feature>
<dbReference type="InterPro" id="IPR039032">
    <property type="entry name" value="Rim-like"/>
</dbReference>
<feature type="compositionally biased region" description="Low complexity" evidence="3">
    <location>
        <begin position="1079"/>
        <end position="1092"/>
    </location>
</feature>
<dbReference type="PANTHER" id="PTHR12157:SF21">
    <property type="entry name" value="RAB3 INTERACTING MOLECULE, ISOFORM F"/>
    <property type="match status" value="1"/>
</dbReference>
<feature type="region of interest" description="Disordered" evidence="3">
    <location>
        <begin position="399"/>
        <end position="431"/>
    </location>
</feature>
<accession>A0A5S6QW84</accession>
<feature type="region of interest" description="Disordered" evidence="3">
    <location>
        <begin position="240"/>
        <end position="280"/>
    </location>
</feature>
<dbReference type="Pfam" id="PF00595">
    <property type="entry name" value="PDZ"/>
    <property type="match status" value="1"/>
</dbReference>
<feature type="compositionally biased region" description="Low complexity" evidence="3">
    <location>
        <begin position="1057"/>
        <end position="1067"/>
    </location>
</feature>
<feature type="region of interest" description="Disordered" evidence="3">
    <location>
        <begin position="1354"/>
        <end position="1382"/>
    </location>
</feature>
<dbReference type="InterPro" id="IPR011011">
    <property type="entry name" value="Znf_FYVE_PHD"/>
</dbReference>
<sequence length="2512" mass="275112">MLKQVFGGLSNAANQILNQVAAEPPRILTDRGQRHYEPVDPFLGLSDEERRHIQLVQKRAEEEALKLSRFQQPVAAKVARTNLSPEVPSKQLEAESNEDEGELSSEVSTVKLADLAGGEASEPEECSLNSDSSSETGGADEVSDEPYSSDAYEPDNAAESGNGNNIEKGDSQQGAVSVEEPRPSDEEKSQIAEDAPKDEQILETSRHASPVAVPEECMHVSIGEDAGTASGTVQEACDVAPKASLEKQPTIVVQSPSSSSRGSYDEDSFGDLEAHSLPDCDALERAVSDMRKSAEENDLALVASPSEVRGVEPAREDFTAAPFDVKMVRRRAGSCSDNSEEHKVLKELRHARRCSLPAWCTLAYDEEESEGQGDDGEAGSKEGFMAFEYDESGFPSACTDRMDPNGRKPSSAASHDGIEETVHTADRPCPEDKMVYDPSVELANHDGLIGDGSDPLSNSFTTDHEETVPAIKLEAGGNSEHDFGQISIVEEPVRTAVHAEPGLPLVGETIAGVTSGSRETSRGEAVSAGLANSNVVPLAKSPTETAACASASLKGASSHQTDDRMRQYSRSGPSFKVSFGNLLNRTKTDLTSLASTVKSHTEAALKRASDTVASSLNTSASVDLYAGSAEPMDARPLSAPATEAVAEDLANEERWSLANGQKAPNFANGWQEPKPVAQNDFGGIQKKKFENRSGPILPTNLAQSGRVSYASDSTEDTGYSSRCSPEDEFYRIGSDGMQYFVTYSNAHTATIDQMKGDTTSGLYADLKQEGAAANRFDKESASDSGTAEKPEGGEIPCSARAVESKEHVAAGQVIREDVLSESDQTCPQTQMYDSSEVSSEMYDEEEQNRIKEIESEFIFDSDKVDTTPVGEWQICPLCQMAEIHMRNDGVSLTGQHCASCGFTVCFKCGQVHEINGKTVWLCTLCQENARKAERKYEGAGEIAKPESGTRDRRIQVELAESDDESGQSEEDSGDDDDSYPDVVLEVPSSPVSFDPEDESQFSSRHAQECFQVIREIEKRFPSNLDDYELSPSDIASSREEPYEPTLTKEPLVEPIESQTTSFPSTSTGFPEGASHSLDSSLSGPTSTCSSWSAPTAVSSAPTEQPKRQLSIGEEIFGQLPDLPLQEESVDYAQAMRYYSTQPFYGHRPGPVYTIVEENEENSEAPDRKAKTSSSLGEAASLKVKSDELTTDGVGKLSLRSAPPTQKKPCGTVLSHHTASSSDAKCSRATPAQGEVQQNGGSPKPIRAAPPPPLGQSLANIRETERAAAKTAALDTFDAETSVQKTPNRDGQRFDSSYCTCPHADGGSTNSEEIYDAHSEEPWAPEAASGGIPVGSTYLTSYGRLSAEGNAGSDRVGAVASSQPSGSLCNAETRAITGGGRDKSSMGIDERLAYVWQRTTSAHIKDADVVSEQPERGVFVSRLKRSPAMILSGIKDESDSGKANVAPPISCSADAFRTPLSKGIPTTSHGDSWSNAKKHLNDQLGSAQYTGVDMGRRKLPSVPPTFGRFQLAPADQTQTSWQCSKQSVPAAGGGKGPSSWKYGEFTDRTQPKLNNLSKRALPPTLARVLLKQELKEVLLKRMERLETTEIEANQREFVVTRYLTTGIYPKSVGIDSAPKVVQCGLPHELVKGCIVKLEERGAPTYRRPHADIHAEKPELERHKEILKRIAEIERITKQTCHRTDMSVGTSDSLKEANRINSTTQTHSQAAVKDAQTQTLLEASGNEGEGFAQSEAPLAGADGQWKSVAVGTSDAKVHKIAATDTDGLQFASERFAENRPFNENRKFRDLHSKAFALFSAEDDSASREYRKSKIRREIARRRENFNSCEDLTFSMREPYFEEMALRRQALLAPCRSVGSYTSALPRYNSLPRIDLYDGPSRNQSYYESLPDRSLFYPYSVPVQRLPQKFEAYPRDSDYMHADGICRTLGMEPVRRSYLSLSLPYLDTVHNIDASRDLSDYSQSWRDDLLHPTRPSGRSLLSHYANYLNNDFLSRPSAVNDYYRSADSPVDHPFSQPYHMSSVGDQHQNRLYYSGQGSRPTFSNTASTAQARIPSRYDRYMEPLESVPASALCPPYDSNEKLQGSWHTQVPSLFDPELADAKFSSQFNRSNVVGSLGNRTHLEPHLKRSIMAQRSDYSAMPGELDGRYGYRTSRSLMEQPMQSPAYSELKNVVDMKVPNFGRIREESQHKQSKFDVPLSSLRRKGDRPVTWTNGRMKRLLLVRDQKDRSGHGIGMRVIGGKVLPGSDSELVTYVAAVYKGGLVDLMGEVKEGDQIVEWNGVHLNGKTYEEVQKIIDSTEGEIEILIKSGANLNQVYHLEDGQSNSLDKGYESDYVSAAVNKTAKPVSQSATLEKRSDIDGGKASPCFSTTPRTQSPQAQQQDTRSKGSLQVRVYFESSTGTLFVTVVCAKELPRLEKKKRPPNPFVKVYLLPSRKLVENKRRTKFLPKTIEPEWNQTVAYKDLTTETLCDKALEFTVWSYEPFRENVFLGRAVVPISEALYFGPKLSWYRLCSTL</sequence>
<dbReference type="CDD" id="cd06714">
    <property type="entry name" value="PDZ_RIM-like"/>
    <property type="match status" value="1"/>
</dbReference>
<comment type="subcellular location">
    <subcellularLocation>
        <location evidence="2">Synapse</location>
    </subcellularLocation>
</comment>
<evidence type="ECO:0000256" key="2">
    <source>
        <dbReference type="ARBA" id="ARBA00034103"/>
    </source>
</evidence>
<organism evidence="6 7">
    <name type="scientific">Trichuris muris</name>
    <name type="common">Mouse whipworm</name>
    <dbReference type="NCBI Taxonomy" id="70415"/>
    <lineage>
        <taxon>Eukaryota</taxon>
        <taxon>Metazoa</taxon>
        <taxon>Ecdysozoa</taxon>
        <taxon>Nematoda</taxon>
        <taxon>Enoplea</taxon>
        <taxon>Dorylaimia</taxon>
        <taxon>Trichinellida</taxon>
        <taxon>Trichuridae</taxon>
        <taxon>Trichuris</taxon>
    </lineage>
</organism>
<dbReference type="SUPFAM" id="SSF49562">
    <property type="entry name" value="C2 domain (Calcium/lipid-binding domain, CaLB)"/>
    <property type="match status" value="1"/>
</dbReference>
<dbReference type="InterPro" id="IPR001478">
    <property type="entry name" value="PDZ"/>
</dbReference>
<evidence type="ECO:0000256" key="1">
    <source>
        <dbReference type="ARBA" id="ARBA00023018"/>
    </source>
</evidence>
<keyword evidence="1" id="KW-0770">Synapse</keyword>